<dbReference type="EMBL" id="CP095073">
    <property type="protein sequence ID" value="UOQ44216.1"/>
    <property type="molecule type" value="Genomic_DNA"/>
</dbReference>
<feature type="transmembrane region" description="Helical" evidence="1">
    <location>
        <begin position="83"/>
        <end position="103"/>
    </location>
</feature>
<proteinExistence type="predicted"/>
<feature type="transmembrane region" description="Helical" evidence="1">
    <location>
        <begin position="20"/>
        <end position="38"/>
    </location>
</feature>
<keyword evidence="1" id="KW-1133">Transmembrane helix</keyword>
<evidence type="ECO:0000256" key="1">
    <source>
        <dbReference type="SAM" id="Phobius"/>
    </source>
</evidence>
<sequence>MTEYTYDSFVTSGDFTLLRPVFLTMLLFSLGLFFFIVIPKLRKLVNGLAVTGVSIAMIIVSAQLLYFSGIIVDELGLGGDITAANLFIAILILGMANPLLWFYTSK</sequence>
<evidence type="ECO:0000313" key="2">
    <source>
        <dbReference type="EMBL" id="UOQ44216.1"/>
    </source>
</evidence>
<protein>
    <submittedName>
        <fullName evidence="2">Uncharacterized protein</fullName>
    </submittedName>
</protein>
<name>A0ABY4EQ42_9BACI</name>
<feature type="transmembrane region" description="Helical" evidence="1">
    <location>
        <begin position="45"/>
        <end position="71"/>
    </location>
</feature>
<keyword evidence="1" id="KW-0812">Transmembrane</keyword>
<dbReference type="Proteomes" id="UP000831787">
    <property type="component" value="Chromosome"/>
</dbReference>
<keyword evidence="3" id="KW-1185">Reference proteome</keyword>
<organism evidence="2 3">
    <name type="scientific">Halobacillus salinarum</name>
    <dbReference type="NCBI Taxonomy" id="2932257"/>
    <lineage>
        <taxon>Bacteria</taxon>
        <taxon>Bacillati</taxon>
        <taxon>Bacillota</taxon>
        <taxon>Bacilli</taxon>
        <taxon>Bacillales</taxon>
        <taxon>Bacillaceae</taxon>
        <taxon>Halobacillus</taxon>
    </lineage>
</organism>
<reference evidence="2 3" key="1">
    <citation type="submission" date="2022-04" db="EMBL/GenBank/DDBJ databases">
        <title>Halobacillus sp. isolated from saltern.</title>
        <authorList>
            <person name="Won M."/>
            <person name="Lee C.-M."/>
            <person name="Woen H.-Y."/>
            <person name="Kwon S.-W."/>
        </authorList>
    </citation>
    <scope>NUCLEOTIDE SEQUENCE [LARGE SCALE GENOMIC DNA]</scope>
    <source>
        <strain evidence="2 3">SSBR10-3</strain>
    </source>
</reference>
<accession>A0ABY4EQ42</accession>
<dbReference type="RefSeq" id="WP_244709996.1">
    <property type="nucleotide sequence ID" value="NZ_CP095073.1"/>
</dbReference>
<evidence type="ECO:0000313" key="3">
    <source>
        <dbReference type="Proteomes" id="UP000831787"/>
    </source>
</evidence>
<gene>
    <name evidence="2" type="ORF">MUN89_20560</name>
</gene>
<keyword evidence="1" id="KW-0472">Membrane</keyword>